<dbReference type="GO" id="GO:0009451">
    <property type="term" value="P:RNA modification"/>
    <property type="evidence" value="ECO:0007669"/>
    <property type="project" value="InterPro"/>
</dbReference>
<name>A0A1U8A8L0_NELNU</name>
<dbReference type="AlphaFoldDB" id="A0A1U8A8L0"/>
<dbReference type="GeneID" id="104600283"/>
<gene>
    <name evidence="2" type="primary">LOC104600283</name>
</gene>
<accession>A0A1U8A8L0</accession>
<keyword evidence="1" id="KW-1185">Reference proteome</keyword>
<dbReference type="InterPro" id="IPR011990">
    <property type="entry name" value="TPR-like_helical_dom_sf"/>
</dbReference>
<evidence type="ECO:0000313" key="1">
    <source>
        <dbReference type="Proteomes" id="UP000189703"/>
    </source>
</evidence>
<protein>
    <submittedName>
        <fullName evidence="2">Pentatricopeptide repeat-containing protein At5g55740, chloroplastic-like</fullName>
    </submittedName>
</protein>
<dbReference type="RefSeq" id="XP_010261450.1">
    <property type="nucleotide sequence ID" value="XM_010263148.2"/>
</dbReference>
<dbReference type="InterPro" id="IPR046960">
    <property type="entry name" value="PPR_At4g14850-like_plant"/>
</dbReference>
<dbReference type="KEGG" id="nnu:104600283"/>
<dbReference type="NCBIfam" id="TIGR00756">
    <property type="entry name" value="PPR"/>
    <property type="match status" value="11"/>
</dbReference>
<organism evidence="1 2">
    <name type="scientific">Nelumbo nucifera</name>
    <name type="common">Sacred lotus</name>
    <dbReference type="NCBI Taxonomy" id="4432"/>
    <lineage>
        <taxon>Eukaryota</taxon>
        <taxon>Viridiplantae</taxon>
        <taxon>Streptophyta</taxon>
        <taxon>Embryophyta</taxon>
        <taxon>Tracheophyta</taxon>
        <taxon>Spermatophyta</taxon>
        <taxon>Magnoliopsida</taxon>
        <taxon>Proteales</taxon>
        <taxon>Nelumbonaceae</taxon>
        <taxon>Nelumbo</taxon>
    </lineage>
</organism>
<dbReference type="PANTHER" id="PTHR47926:SF347">
    <property type="entry name" value="PENTATRICOPEPTIDE REPEAT-CONTAINING PROTEIN"/>
    <property type="match status" value="1"/>
</dbReference>
<dbReference type="Gene3D" id="1.25.40.10">
    <property type="entry name" value="Tetratricopeptide repeat domain"/>
    <property type="match status" value="6"/>
</dbReference>
<dbReference type="PROSITE" id="PS51375">
    <property type="entry name" value="PPR"/>
    <property type="match status" value="11"/>
</dbReference>
<reference evidence="2" key="1">
    <citation type="submission" date="2025-08" db="UniProtKB">
        <authorList>
            <consortium name="RefSeq"/>
        </authorList>
    </citation>
    <scope>IDENTIFICATION</scope>
</reference>
<dbReference type="PANTHER" id="PTHR47926">
    <property type="entry name" value="PENTATRICOPEPTIDE REPEAT-CONTAINING PROTEIN"/>
    <property type="match status" value="1"/>
</dbReference>
<dbReference type="Proteomes" id="UP000189703">
    <property type="component" value="Unplaced"/>
</dbReference>
<dbReference type="GO" id="GO:0003723">
    <property type="term" value="F:RNA binding"/>
    <property type="evidence" value="ECO:0007669"/>
    <property type="project" value="InterPro"/>
</dbReference>
<sequence length="765" mass="84935">MASAILKTPRNPLYLQTHHGSPHRILKPTGKGELFPNIVRLCSENRLKEAVSTLDLFQKPILSPERLRMYELLISSIASVGDLSLANEVYRHMKGSDLHRGCYLGTKIIGMFIKCGSLDAALQVFDAVNDKNLHTWSVILTGFCRNGQFDDALHLVRDFSGTHVRADGFVLSNIVKACAGSCNFRLGREVHGFAYRSGYESDIFVNNCLLDAYRKWGRIDDARKLFDRMYLRDIASWNSMLKGYSDAGEFPAFIRLIEEMKAVEGLKLNLITWNTMISGYAAHGCSKEALNCFCKMQSMGMKPDLISCNALISALARDGYFQEVLELIQQMKIVGLEPDIISWTTLIGGYVNSGYFAEALNLFSEIQSSGLVLDKFMYSLSLKACSGLQAIRQGREIHGHMIRNGFSNGTFLSTSLVNMYAKCGRLDCAKPLLSKNDIVSWNSLISGYIKNGDIKEAKELLQQLQAEPLKLDLVSWNLMINCYVEEGDMNGALGIVDLMQSFGLLPDSFSWNSLLKGYAKAGQLSDAVELLGQTEFARCKQDSCSWNTLISTHVKNGKGVKALQAFRFMRIREFEVDPITISCILRACALLGALRIGKSIHGWIIRRKTQDKYVTSALLEMYIKSNALDSAQKLFAVTAKTNLVLWNGMISGLAKCGQMHEAYKLFHEMRSTNLSPDVVSWTSIMLGYIKCGNADLALEVWTQMLQAGVQPDPISLIAASTACANLGMLGIAKEIHGFSITTGLEREPSVQAVLMNMYLECGSMI</sequence>
<dbReference type="OMA" id="CIFERAP"/>
<dbReference type="InterPro" id="IPR002885">
    <property type="entry name" value="PPR_rpt"/>
</dbReference>
<proteinExistence type="predicted"/>
<dbReference type="Pfam" id="PF13041">
    <property type="entry name" value="PPR_2"/>
    <property type="match status" value="5"/>
</dbReference>
<evidence type="ECO:0000313" key="2">
    <source>
        <dbReference type="RefSeq" id="XP_010261450.1"/>
    </source>
</evidence>
<dbReference type="eggNOG" id="KOG4197">
    <property type="taxonomic scope" value="Eukaryota"/>
</dbReference>
<dbReference type="Pfam" id="PF01535">
    <property type="entry name" value="PPR"/>
    <property type="match status" value="4"/>
</dbReference>
<dbReference type="OrthoDB" id="185373at2759"/>